<protein>
    <recommendedName>
        <fullName evidence="4">Cuticlin N-terminal domain-containing protein</fullName>
    </recommendedName>
</protein>
<feature type="chain" id="PRO_5043629278" description="Cuticlin N-terminal domain-containing protein" evidence="3">
    <location>
        <begin position="25"/>
        <end position="1049"/>
    </location>
</feature>
<evidence type="ECO:0000259" key="4">
    <source>
        <dbReference type="Pfam" id="PF25057"/>
    </source>
</evidence>
<feature type="compositionally biased region" description="Polar residues" evidence="1">
    <location>
        <begin position="997"/>
        <end position="1010"/>
    </location>
</feature>
<feature type="transmembrane region" description="Helical" evidence="2">
    <location>
        <begin position="182"/>
        <end position="206"/>
    </location>
</feature>
<feature type="region of interest" description="Disordered" evidence="1">
    <location>
        <begin position="703"/>
        <end position="737"/>
    </location>
</feature>
<reference evidence="5 6" key="1">
    <citation type="submission" date="2024-05" db="EMBL/GenBank/DDBJ databases">
        <authorList>
            <person name="Wallberg A."/>
        </authorList>
    </citation>
    <scope>NUCLEOTIDE SEQUENCE [LARGE SCALE GENOMIC DNA]</scope>
</reference>
<dbReference type="EMBL" id="CAXKWB010017666">
    <property type="protein sequence ID" value="CAL4119555.1"/>
    <property type="molecule type" value="Genomic_DNA"/>
</dbReference>
<keyword evidence="6" id="KW-1185">Reference proteome</keyword>
<feature type="compositionally biased region" description="Basic and acidic residues" evidence="1">
    <location>
        <begin position="1014"/>
        <end position="1024"/>
    </location>
</feature>
<evidence type="ECO:0000313" key="5">
    <source>
        <dbReference type="EMBL" id="CAL4119555.1"/>
    </source>
</evidence>
<evidence type="ECO:0000256" key="2">
    <source>
        <dbReference type="SAM" id="Phobius"/>
    </source>
</evidence>
<dbReference type="InterPro" id="IPR056953">
    <property type="entry name" value="CUT_N"/>
</dbReference>
<name>A0AAV2R9X8_MEGNR</name>
<keyword evidence="2" id="KW-1133">Transmembrane helix</keyword>
<feature type="compositionally biased region" description="Low complexity" evidence="1">
    <location>
        <begin position="248"/>
        <end position="258"/>
    </location>
</feature>
<evidence type="ECO:0000313" key="6">
    <source>
        <dbReference type="Proteomes" id="UP001497623"/>
    </source>
</evidence>
<feature type="region of interest" description="Disordered" evidence="1">
    <location>
        <begin position="754"/>
        <end position="783"/>
    </location>
</feature>
<feature type="region of interest" description="Disordered" evidence="1">
    <location>
        <begin position="248"/>
        <end position="286"/>
    </location>
</feature>
<dbReference type="Proteomes" id="UP001497623">
    <property type="component" value="Unassembled WGS sequence"/>
</dbReference>
<feature type="region of interest" description="Disordered" evidence="1">
    <location>
        <begin position="826"/>
        <end position="849"/>
    </location>
</feature>
<dbReference type="PANTHER" id="PTHR46560:SF11">
    <property type="entry name" value="GH09980P"/>
    <property type="match status" value="1"/>
</dbReference>
<sequence>MIKMRQKWMFCVAAVWLLAAAADAQFIGEEKLNPLQETAVIGGETRELDNIGSTIYTNRTTTHLNCAAGIMNVDVVFNEPFFGIIYPKGSRKSACFTQGRGKKKYHIELPLKGCGTNRVERRVFVNTIIVRFHPSLELESDEVKTIICRYPSPKVILPPLAPSGIIAPAVPPAVQRVGEVEIMLIICAILFLALLLVGMACSYTCLKKRNIKLVRRRPMSLGPGSTISKISGSIIPFDGLKIPRAHATSTSVSDTATTLPSDYPSESPSDGSEIEEGELVRASSSSSEKVEVQVEAYENTAYVMEEEDRLSSVYSDAMMQSEADFIGNPQIISPPKPTFMVRVKRAATPPKTPEPDYPVQLAHAQSLTTILERDESYRAESRPGSEYALLLSESEDLNPPAEILLGPAYAVTRKKTQSYPRPPPSDIASVARSISESDLRLETMQMAKRDIHHINNIENVTIKTVDVNEIEEHTARKILQRRAPSEPESDYASEARSVTDIVEELPVVPRPPQITKHVVDDRHLSVVTETQVTEDIERHKRYVKQYHQRPKALPPPKWNVAIRHYPGPKYADDVESSGPEWETYSEPGSVMFRQHLNDADETLSQLEVEAMEHPPPHNWNVLLRVLEPPPTELAEHYVLTEEDREKWRKIVSTESTLRTMLTTATVKEDFERIRHDQRYEKLFEPKKWDVIIRILSPPIVHYNRMDSSSQPETETDTESLPSRDGRRMYRKNDVTITSRRSSLPPLYEYDAEGNPIIRKTAGPPSARSRRSSKSSISGAEVRSLAETEVNFSRMPMDAMSDASGPSMVSGGPRNYDRSHSEITYSVPVYPDGEYPDTDGDDRVSTRTGRSLARSASEFMEDWRHHEHSDRYSHVSGSSGSSHPHRQVERSVSEYFTEAPHYSESEASPPASPRITARYRTYHTDYQNQYEDAVDNMYLMQHQDVEQQRAVMHHQDVEQRRAVMHHQDVEQRRAILHHEDVDHRRAIMHQQDVEQHHATSSSSYHQSTRGYQQQDVRRVDHRSDRSTTSGLSGREEMYSVAETEVWPTKR</sequence>
<keyword evidence="3" id="KW-0732">Signal</keyword>
<evidence type="ECO:0000256" key="1">
    <source>
        <dbReference type="SAM" id="MobiDB-lite"/>
    </source>
</evidence>
<feature type="signal peptide" evidence="3">
    <location>
        <begin position="1"/>
        <end position="24"/>
    </location>
</feature>
<feature type="compositionally biased region" description="Basic and acidic residues" evidence="1">
    <location>
        <begin position="721"/>
        <end position="733"/>
    </location>
</feature>
<accession>A0AAV2R9X8</accession>
<organism evidence="5 6">
    <name type="scientific">Meganyctiphanes norvegica</name>
    <name type="common">Northern krill</name>
    <name type="synonym">Thysanopoda norvegica</name>
    <dbReference type="NCBI Taxonomy" id="48144"/>
    <lineage>
        <taxon>Eukaryota</taxon>
        <taxon>Metazoa</taxon>
        <taxon>Ecdysozoa</taxon>
        <taxon>Arthropoda</taxon>
        <taxon>Crustacea</taxon>
        <taxon>Multicrustacea</taxon>
        <taxon>Malacostraca</taxon>
        <taxon>Eumalacostraca</taxon>
        <taxon>Eucarida</taxon>
        <taxon>Euphausiacea</taxon>
        <taxon>Euphausiidae</taxon>
        <taxon>Meganyctiphanes</taxon>
    </lineage>
</organism>
<keyword evidence="2" id="KW-0812">Transmembrane</keyword>
<dbReference type="PANTHER" id="PTHR46560">
    <property type="entry name" value="CYPHER, ISOFORM B"/>
    <property type="match status" value="1"/>
</dbReference>
<feature type="region of interest" description="Disordered" evidence="1">
    <location>
        <begin position="990"/>
        <end position="1049"/>
    </location>
</feature>
<feature type="domain" description="Cuticlin N-terminal" evidence="4">
    <location>
        <begin position="63"/>
        <end position="150"/>
    </location>
</feature>
<dbReference type="AlphaFoldDB" id="A0AAV2R9X8"/>
<keyword evidence="2" id="KW-0472">Membrane</keyword>
<evidence type="ECO:0000256" key="3">
    <source>
        <dbReference type="SAM" id="SignalP"/>
    </source>
</evidence>
<dbReference type="Pfam" id="PF25057">
    <property type="entry name" value="CUT_N"/>
    <property type="match status" value="1"/>
</dbReference>
<gene>
    <name evidence="5" type="ORF">MNOR_LOCUS21706</name>
</gene>
<comment type="caution">
    <text evidence="5">The sequence shown here is derived from an EMBL/GenBank/DDBJ whole genome shotgun (WGS) entry which is preliminary data.</text>
</comment>
<proteinExistence type="predicted"/>